<dbReference type="GO" id="GO:0005829">
    <property type="term" value="C:cytosol"/>
    <property type="evidence" value="ECO:0007669"/>
    <property type="project" value="TreeGrafter"/>
</dbReference>
<dbReference type="InterPro" id="IPR008927">
    <property type="entry name" value="6-PGluconate_DH-like_C_sf"/>
</dbReference>
<dbReference type="Pfam" id="PF07479">
    <property type="entry name" value="NAD_Gly3P_dh_C"/>
    <property type="match status" value="1"/>
</dbReference>
<dbReference type="AlphaFoldDB" id="I7K787"/>
<dbReference type="InterPro" id="IPR036291">
    <property type="entry name" value="NAD(P)-bd_dom_sf"/>
</dbReference>
<dbReference type="GO" id="GO:0141152">
    <property type="term" value="F:glycerol-3-phosphate dehydrogenase (NAD+) activity"/>
    <property type="evidence" value="ECO:0007669"/>
    <property type="project" value="RHEA"/>
</dbReference>
<dbReference type="GO" id="GO:0005975">
    <property type="term" value="P:carbohydrate metabolic process"/>
    <property type="evidence" value="ECO:0007669"/>
    <property type="project" value="InterPro"/>
</dbReference>
<feature type="binding site" evidence="13">
    <location>
        <position position="105"/>
    </location>
    <ligand>
        <name>NADPH</name>
        <dbReference type="ChEBI" id="CHEBI:57783"/>
    </ligand>
</feature>
<comment type="catalytic activity">
    <reaction evidence="13">
        <text>sn-glycerol 3-phosphate + NAD(+) = dihydroxyacetone phosphate + NADH + H(+)</text>
        <dbReference type="Rhea" id="RHEA:11092"/>
        <dbReference type="ChEBI" id="CHEBI:15378"/>
        <dbReference type="ChEBI" id="CHEBI:57540"/>
        <dbReference type="ChEBI" id="CHEBI:57597"/>
        <dbReference type="ChEBI" id="CHEBI:57642"/>
        <dbReference type="ChEBI" id="CHEBI:57945"/>
        <dbReference type="EC" id="1.1.1.94"/>
    </reaction>
</comment>
<feature type="binding site" evidence="13">
    <location>
        <position position="48"/>
    </location>
    <ligand>
        <name>NADPH</name>
        <dbReference type="ChEBI" id="CHEBI:57783"/>
    </ligand>
</feature>
<dbReference type="GO" id="GO:0046167">
    <property type="term" value="P:glycerol-3-phosphate biosynthetic process"/>
    <property type="evidence" value="ECO:0007669"/>
    <property type="project" value="UniProtKB-UniRule"/>
</dbReference>
<evidence type="ECO:0000256" key="12">
    <source>
        <dbReference type="ARBA" id="ARBA00080511"/>
    </source>
</evidence>
<feature type="binding site" evidence="13">
    <location>
        <position position="241"/>
    </location>
    <ligand>
        <name>sn-glycerol 3-phosphate</name>
        <dbReference type="ChEBI" id="CHEBI:57597"/>
    </ligand>
</feature>
<feature type="binding site" evidence="13">
    <location>
        <position position="31"/>
    </location>
    <ligand>
        <name>NADPH</name>
        <dbReference type="ChEBI" id="CHEBI:57783"/>
    </ligand>
</feature>
<dbReference type="EMBL" id="CAKP01000067">
    <property type="protein sequence ID" value="CCJ33379.1"/>
    <property type="molecule type" value="Genomic_DNA"/>
</dbReference>
<feature type="binding site" evidence="16">
    <location>
        <position position="252"/>
    </location>
    <ligand>
        <name>NAD(+)</name>
        <dbReference type="ChEBI" id="CHEBI:57540"/>
    </ligand>
</feature>
<dbReference type="SUPFAM" id="SSF51735">
    <property type="entry name" value="NAD(P)-binding Rossmann-fold domains"/>
    <property type="match status" value="1"/>
</dbReference>
<keyword evidence="13" id="KW-0963">Cytoplasm</keyword>
<dbReference type="InterPro" id="IPR006109">
    <property type="entry name" value="G3P_DH_NAD-dep_C"/>
</dbReference>
<dbReference type="NCBIfam" id="NF000941">
    <property type="entry name" value="PRK00094.1-3"/>
    <property type="match status" value="1"/>
</dbReference>
<dbReference type="PANTHER" id="PTHR11728">
    <property type="entry name" value="GLYCEROL-3-PHOSPHATE DEHYDROGENASE"/>
    <property type="match status" value="1"/>
</dbReference>
<evidence type="ECO:0000256" key="10">
    <source>
        <dbReference type="ARBA" id="ARBA00066687"/>
    </source>
</evidence>
<feature type="binding site" evidence="13">
    <location>
        <position position="11"/>
    </location>
    <ligand>
        <name>NADPH</name>
        <dbReference type="ChEBI" id="CHEBI:57783"/>
    </ligand>
</feature>
<keyword evidence="2 13" id="KW-0444">Lipid biosynthesis</keyword>
<evidence type="ECO:0000313" key="20">
    <source>
        <dbReference type="EMBL" id="CCJ33379.1"/>
    </source>
</evidence>
<dbReference type="FunFam" id="3.40.50.720:FF:000019">
    <property type="entry name" value="Glycerol-3-phosphate dehydrogenase [NAD(P)+]"/>
    <property type="match status" value="1"/>
</dbReference>
<feature type="binding site" evidence="13">
    <location>
        <position position="252"/>
    </location>
    <ligand>
        <name>sn-glycerol 3-phosphate</name>
        <dbReference type="ChEBI" id="CHEBI:57597"/>
    </ligand>
</feature>
<comment type="subcellular location">
    <subcellularLocation>
        <location evidence="13">Cytoplasm</location>
    </subcellularLocation>
</comment>
<dbReference type="Proteomes" id="UP000007652">
    <property type="component" value="Unassembled WGS sequence"/>
</dbReference>
<evidence type="ECO:0000256" key="9">
    <source>
        <dbReference type="ARBA" id="ARBA00052716"/>
    </source>
</evidence>
<keyword evidence="3 13" id="KW-0521">NADP</keyword>
<comment type="catalytic activity">
    <reaction evidence="9">
        <text>sn-glycerol 3-phosphate + NADP(+) = dihydroxyacetone phosphate + NADPH + H(+)</text>
        <dbReference type="Rhea" id="RHEA:11096"/>
        <dbReference type="ChEBI" id="CHEBI:15378"/>
        <dbReference type="ChEBI" id="CHEBI:57597"/>
        <dbReference type="ChEBI" id="CHEBI:57642"/>
        <dbReference type="ChEBI" id="CHEBI:57783"/>
        <dbReference type="ChEBI" id="CHEBI:58349"/>
        <dbReference type="EC" id="1.1.1.94"/>
    </reaction>
    <physiologicalReaction direction="right-to-left" evidence="9">
        <dbReference type="Rhea" id="RHEA:11098"/>
    </physiologicalReaction>
</comment>
<feature type="binding site" evidence="13">
    <location>
        <position position="10"/>
    </location>
    <ligand>
        <name>NADPH</name>
        <dbReference type="ChEBI" id="CHEBI:57783"/>
    </ligand>
</feature>
<evidence type="ECO:0000256" key="1">
    <source>
        <dbReference type="ARBA" id="ARBA00011009"/>
    </source>
</evidence>
<comment type="caution">
    <text evidence="20">The sequence shown here is derived from an EMBL/GenBank/DDBJ whole genome shotgun (WGS) entry which is preliminary data.</text>
</comment>
<feature type="binding site" evidence="13">
    <location>
        <position position="278"/>
    </location>
    <ligand>
        <name>NADPH</name>
        <dbReference type="ChEBI" id="CHEBI:57783"/>
    </ligand>
</feature>
<evidence type="ECO:0000256" key="5">
    <source>
        <dbReference type="ARBA" id="ARBA00023027"/>
    </source>
</evidence>
<evidence type="ECO:0000256" key="13">
    <source>
        <dbReference type="HAMAP-Rule" id="MF_00394"/>
    </source>
</evidence>
<dbReference type="GO" id="GO:0008654">
    <property type="term" value="P:phospholipid biosynthetic process"/>
    <property type="evidence" value="ECO:0007669"/>
    <property type="project" value="UniProtKB-KW"/>
</dbReference>
<keyword evidence="21" id="KW-1185">Reference proteome</keyword>
<reference evidence="20 21" key="1">
    <citation type="journal article" date="2011" name="J. Bacteriol.">
        <title>Draft genome sequence of Caloramator australicus strain RC3T, a thermoanaerobe from the Great Artesian Basin of Australia.</title>
        <authorList>
            <person name="Ogg C.D."/>
            <person name="Patel B.K.C."/>
        </authorList>
    </citation>
    <scope>NUCLEOTIDE SEQUENCE [LARGE SCALE GENOMIC DNA]</scope>
    <source>
        <strain evidence="20 21">RC3</strain>
    </source>
</reference>
<feature type="binding site" evidence="13">
    <location>
        <position position="188"/>
    </location>
    <ligand>
        <name>sn-glycerol 3-phosphate</name>
        <dbReference type="ChEBI" id="CHEBI:57597"/>
    </ligand>
</feature>
<dbReference type="eggNOG" id="COG0240">
    <property type="taxonomic scope" value="Bacteria"/>
</dbReference>
<keyword evidence="4 13" id="KW-0560">Oxidoreductase</keyword>
<protein>
    <recommendedName>
        <fullName evidence="11 13">Glycerol-3-phosphate dehydrogenase [NAD(P)+]</fullName>
        <ecNumber evidence="10 13">1.1.1.94</ecNumber>
    </recommendedName>
    <alternativeName>
        <fullName evidence="13">NAD(P)(+)-dependent glycerol-3-phosphate dehydrogenase</fullName>
    </alternativeName>
    <alternativeName>
        <fullName evidence="12 13">NAD(P)H-dependent dihydroxyacetone-phosphate reductase</fullName>
    </alternativeName>
</protein>
<evidence type="ECO:0000256" key="3">
    <source>
        <dbReference type="ARBA" id="ARBA00022857"/>
    </source>
</evidence>
<feature type="binding site" evidence="16">
    <location>
        <position position="137"/>
    </location>
    <ligand>
        <name>NAD(+)</name>
        <dbReference type="ChEBI" id="CHEBI:57540"/>
    </ligand>
</feature>
<evidence type="ECO:0000256" key="7">
    <source>
        <dbReference type="ARBA" id="ARBA00023209"/>
    </source>
</evidence>
<dbReference type="EC" id="1.1.1.94" evidence="10 13"/>
<dbReference type="GO" id="GO:0006650">
    <property type="term" value="P:glycerophospholipid metabolic process"/>
    <property type="evidence" value="ECO:0007669"/>
    <property type="project" value="UniProtKB-UniRule"/>
</dbReference>
<evidence type="ECO:0000256" key="15">
    <source>
        <dbReference type="PIRSR" id="PIRSR000114-2"/>
    </source>
</evidence>
<dbReference type="PANTHER" id="PTHR11728:SF1">
    <property type="entry name" value="GLYCEROL-3-PHOSPHATE DEHYDROGENASE [NAD(+)] 2, CHLOROPLASTIC"/>
    <property type="match status" value="1"/>
</dbReference>
<evidence type="ECO:0000313" key="21">
    <source>
        <dbReference type="Proteomes" id="UP000007652"/>
    </source>
</evidence>
<dbReference type="GO" id="GO:0051287">
    <property type="term" value="F:NAD binding"/>
    <property type="evidence" value="ECO:0007669"/>
    <property type="project" value="InterPro"/>
</dbReference>
<evidence type="ECO:0000256" key="11">
    <source>
        <dbReference type="ARBA" id="ARBA00069372"/>
    </source>
</evidence>
<feature type="binding site" evidence="13">
    <location>
        <position position="137"/>
    </location>
    <ligand>
        <name>NADPH</name>
        <dbReference type="ChEBI" id="CHEBI:57783"/>
    </ligand>
</feature>
<dbReference type="GO" id="GO:0141153">
    <property type="term" value="F:glycerol-3-phosphate dehydrogenase (NADP+) activity"/>
    <property type="evidence" value="ECO:0007669"/>
    <property type="project" value="RHEA"/>
</dbReference>
<keyword evidence="8 13" id="KW-1208">Phospholipid metabolism</keyword>
<dbReference type="Gene3D" id="3.40.50.720">
    <property type="entry name" value="NAD(P)-binding Rossmann-like Domain"/>
    <property type="match status" value="1"/>
</dbReference>
<dbReference type="InterPro" id="IPR011128">
    <property type="entry name" value="G3P_DH_NAD-dep_N"/>
</dbReference>
<dbReference type="PIRSF" id="PIRSF000114">
    <property type="entry name" value="Glycerol-3-P_dh"/>
    <property type="match status" value="1"/>
</dbReference>
<dbReference type="SUPFAM" id="SSF48179">
    <property type="entry name" value="6-phosphogluconate dehydrogenase C-terminal domain-like"/>
    <property type="match status" value="1"/>
</dbReference>
<gene>
    <name evidence="13" type="primary">gpsA</name>
    <name evidence="20" type="ORF">CAAU_1295</name>
</gene>
<feature type="binding site" evidence="13">
    <location>
        <position position="251"/>
    </location>
    <ligand>
        <name>sn-glycerol 3-phosphate</name>
        <dbReference type="ChEBI" id="CHEBI:57597"/>
    </ligand>
</feature>
<evidence type="ECO:0000256" key="8">
    <source>
        <dbReference type="ARBA" id="ARBA00023264"/>
    </source>
</evidence>
<dbReference type="NCBIfam" id="NF000942">
    <property type="entry name" value="PRK00094.1-4"/>
    <property type="match status" value="1"/>
</dbReference>
<dbReference type="PROSITE" id="PS00957">
    <property type="entry name" value="NAD_G3PDH"/>
    <property type="match status" value="1"/>
</dbReference>
<evidence type="ECO:0000256" key="14">
    <source>
        <dbReference type="PIRSR" id="PIRSR000114-1"/>
    </source>
</evidence>
<keyword evidence="7 13" id="KW-0594">Phospholipid biosynthesis</keyword>
<feature type="binding site" evidence="13">
    <location>
        <position position="276"/>
    </location>
    <ligand>
        <name>NADPH</name>
        <dbReference type="ChEBI" id="CHEBI:57783"/>
    </ligand>
</feature>
<keyword evidence="6 13" id="KW-0443">Lipid metabolism</keyword>
<feature type="binding site" evidence="13">
    <location>
        <position position="135"/>
    </location>
    <ligand>
        <name>sn-glycerol 3-phosphate</name>
        <dbReference type="ChEBI" id="CHEBI:57597"/>
    </ligand>
</feature>
<comment type="caution">
    <text evidence="13">Lacks conserved residue(s) required for the propagation of feature annotation.</text>
</comment>
<feature type="binding site" evidence="15">
    <location>
        <begin position="252"/>
        <end position="253"/>
    </location>
    <ligand>
        <name>substrate</name>
    </ligand>
</feature>
<evidence type="ECO:0000256" key="6">
    <source>
        <dbReference type="ARBA" id="ARBA00023098"/>
    </source>
</evidence>
<dbReference type="UniPathway" id="UPA00940"/>
<dbReference type="STRING" id="857293.CAAU_1295"/>
<dbReference type="Pfam" id="PF01210">
    <property type="entry name" value="NAD_Gly3P_dh_N"/>
    <property type="match status" value="1"/>
</dbReference>
<keyword evidence="13" id="KW-0547">Nucleotide-binding</keyword>
<feature type="binding site" evidence="13">
    <location>
        <position position="253"/>
    </location>
    <ligand>
        <name>sn-glycerol 3-phosphate</name>
        <dbReference type="ChEBI" id="CHEBI:57597"/>
    </ligand>
</feature>
<evidence type="ECO:0000256" key="4">
    <source>
        <dbReference type="ARBA" id="ARBA00023002"/>
    </source>
</evidence>
<sequence length="337" mass="37046">MKIAVLGGGSWGTAIAVLLSKKSNYVYIWDRNASVLEEIKYKRQNSKYLPDVIIPKNVDVRFDLEETIKSSDIIVVAVPSHAVRELCLKIKEFVNENQIFVSLTKGIEEKTFKRMSEILEEFFPNNNIAVLSGPSHAEEVSRDIPTAIVAASRDEDTALKVQDIFMTPNFRVYTNTDVVGVEIGGAVKNIIALAAGISDGLGFGDNTKAALMTRGIAEIARLGTALGANPMTFAGLSGIGDLIVTCTSMHSRNRRAGILIGKGKKVEEALSEIKMVVEGVNTTKSTYELSKKIGIEMPITEKLYNVLFNGKDAKEAVTELMQRDKKDEIQYSSYFVR</sequence>
<evidence type="ECO:0000259" key="18">
    <source>
        <dbReference type="Pfam" id="PF01210"/>
    </source>
</evidence>
<feature type="domain" description="Glycerol-3-phosphate dehydrogenase NAD-dependent C-terminal" evidence="19">
    <location>
        <begin position="177"/>
        <end position="317"/>
    </location>
</feature>
<dbReference type="Gene3D" id="1.10.1040.10">
    <property type="entry name" value="N-(1-d-carboxylethyl)-l-norvaline Dehydrogenase, domain 2"/>
    <property type="match status" value="1"/>
</dbReference>
<comment type="similarity">
    <text evidence="1 13 17">Belongs to the NAD-dependent glycerol-3-phosphate dehydrogenase family.</text>
</comment>
<name>I7K787_9CLOT</name>
<comment type="function">
    <text evidence="13">Catalyzes the reduction of the glycolytic intermediate dihydroxyacetone phosphate (DHAP) to sn-glycerol 3-phosphate (G3P), the key precursor for phospholipid synthesis.</text>
</comment>
<evidence type="ECO:0000256" key="2">
    <source>
        <dbReference type="ARBA" id="ARBA00022516"/>
    </source>
</evidence>
<organism evidence="20 21">
    <name type="scientific">Caloramator australicus RC3</name>
    <dbReference type="NCBI Taxonomy" id="857293"/>
    <lineage>
        <taxon>Bacteria</taxon>
        <taxon>Bacillati</taxon>
        <taxon>Bacillota</taxon>
        <taxon>Clostridia</taxon>
        <taxon>Eubacteriales</taxon>
        <taxon>Clostridiaceae</taxon>
        <taxon>Caloramator</taxon>
    </lineage>
</organism>
<feature type="binding site" evidence="15">
    <location>
        <position position="105"/>
    </location>
    <ligand>
        <name>substrate</name>
    </ligand>
</feature>
<feature type="binding site" evidence="13">
    <location>
        <position position="105"/>
    </location>
    <ligand>
        <name>sn-glycerol 3-phosphate</name>
        <dbReference type="ChEBI" id="CHEBI:57597"/>
    </ligand>
</feature>
<dbReference type="InterPro" id="IPR006168">
    <property type="entry name" value="G3P_DH_NAD-dep"/>
</dbReference>
<feature type="domain" description="Glycerol-3-phosphate dehydrogenase NAD-dependent N-terminal" evidence="18">
    <location>
        <begin position="2"/>
        <end position="157"/>
    </location>
</feature>
<proteinExistence type="inferred from homology"/>
<feature type="binding site" evidence="13">
    <location>
        <position position="133"/>
    </location>
    <ligand>
        <name>sn-glycerol 3-phosphate</name>
        <dbReference type="ChEBI" id="CHEBI:57597"/>
    </ligand>
</feature>
<dbReference type="NCBIfam" id="NF000940">
    <property type="entry name" value="PRK00094.1-2"/>
    <property type="match status" value="1"/>
</dbReference>
<dbReference type="GO" id="GO:0046168">
    <property type="term" value="P:glycerol-3-phosphate catabolic process"/>
    <property type="evidence" value="ECO:0007669"/>
    <property type="project" value="InterPro"/>
</dbReference>
<evidence type="ECO:0000256" key="16">
    <source>
        <dbReference type="PIRSR" id="PIRSR000114-3"/>
    </source>
</evidence>
<evidence type="ECO:0000256" key="17">
    <source>
        <dbReference type="RuleBase" id="RU000437"/>
    </source>
</evidence>
<comment type="pathway">
    <text evidence="13">Membrane lipid metabolism; glycerophospholipid metabolism.</text>
</comment>
<dbReference type="FunFam" id="1.10.1040.10:FF:000001">
    <property type="entry name" value="Glycerol-3-phosphate dehydrogenase [NAD(P)+]"/>
    <property type="match status" value="1"/>
</dbReference>
<feature type="binding site" evidence="13">
    <location>
        <position position="252"/>
    </location>
    <ligand>
        <name>NADPH</name>
        <dbReference type="ChEBI" id="CHEBI:57783"/>
    </ligand>
</feature>
<dbReference type="HAMAP" id="MF_00394">
    <property type="entry name" value="NAD_Glyc3P_dehydrog"/>
    <property type="match status" value="1"/>
</dbReference>
<accession>I7K787</accession>
<keyword evidence="5 13" id="KW-0520">NAD</keyword>
<dbReference type="RefSeq" id="WP_008908649.1">
    <property type="nucleotide sequence ID" value="NZ_CAKP01000067.1"/>
</dbReference>
<dbReference type="PRINTS" id="PR00077">
    <property type="entry name" value="GPDHDRGNASE"/>
</dbReference>
<evidence type="ECO:0000259" key="19">
    <source>
        <dbReference type="Pfam" id="PF07479"/>
    </source>
</evidence>
<dbReference type="OrthoDB" id="9812273at2"/>
<dbReference type="InterPro" id="IPR013328">
    <property type="entry name" value="6PGD_dom2"/>
</dbReference>
<feature type="binding site" evidence="16">
    <location>
        <begin position="7"/>
        <end position="12"/>
    </location>
    <ligand>
        <name>NAD(+)</name>
        <dbReference type="ChEBI" id="CHEBI:57540"/>
    </ligand>
</feature>
<feature type="active site" description="Proton acceptor" evidence="13 14">
    <location>
        <position position="188"/>
    </location>
</feature>